<dbReference type="Pfam" id="PF03886">
    <property type="entry name" value="ABC_trans_aux"/>
    <property type="match status" value="1"/>
</dbReference>
<dbReference type="EMBL" id="OBEL01000001">
    <property type="protein sequence ID" value="SNZ08925.1"/>
    <property type="molecule type" value="Genomic_DNA"/>
</dbReference>
<evidence type="ECO:0000313" key="2">
    <source>
        <dbReference type="EMBL" id="SNZ08925.1"/>
    </source>
</evidence>
<gene>
    <name evidence="2" type="ORF">SAMN06265368_1873</name>
</gene>
<dbReference type="AlphaFoldDB" id="A0A285NHK5"/>
<feature type="domain" description="ABC-type transport auxiliary lipoprotein component" evidence="1">
    <location>
        <begin position="34"/>
        <end position="192"/>
    </location>
</feature>
<organism evidence="2 3">
    <name type="scientific">Cohaesibacter gelatinilyticus</name>
    <dbReference type="NCBI Taxonomy" id="372072"/>
    <lineage>
        <taxon>Bacteria</taxon>
        <taxon>Pseudomonadati</taxon>
        <taxon>Pseudomonadota</taxon>
        <taxon>Alphaproteobacteria</taxon>
        <taxon>Hyphomicrobiales</taxon>
        <taxon>Cohaesibacteraceae</taxon>
    </lineage>
</organism>
<keyword evidence="3" id="KW-1185">Reference proteome</keyword>
<accession>A0A285NHK5</accession>
<evidence type="ECO:0000259" key="1">
    <source>
        <dbReference type="Pfam" id="PF03886"/>
    </source>
</evidence>
<name>A0A285NHK5_9HYPH</name>
<dbReference type="Proteomes" id="UP000219439">
    <property type="component" value="Unassembled WGS sequence"/>
</dbReference>
<evidence type="ECO:0000313" key="3">
    <source>
        <dbReference type="Proteomes" id="UP000219439"/>
    </source>
</evidence>
<dbReference type="RefSeq" id="WP_097152981.1">
    <property type="nucleotide sequence ID" value="NZ_OBEL01000001.1"/>
</dbReference>
<dbReference type="InterPro" id="IPR005586">
    <property type="entry name" value="ABC_trans_aux"/>
</dbReference>
<sequence>MRFGPKSKNVISILGLCFSLVACSGLGGKELTTYDLSAPEDFSSVRGRSSAQILVPVPSALKSLDSEMIVVRPSGSEITYFGDAQWSDRLPRVIQEKLIQSFENSNLVRSVAKPGEGVVVDYKISATIRQFDLIDQGSGQAKAILAVKIINDRNGRVRASRTFIATQPANLSSAETGVIALDKAADQILLEIVAWVVKVI</sequence>
<dbReference type="PROSITE" id="PS51257">
    <property type="entry name" value="PROKAR_LIPOPROTEIN"/>
    <property type="match status" value="1"/>
</dbReference>
<dbReference type="Gene3D" id="3.40.50.10610">
    <property type="entry name" value="ABC-type transport auxiliary lipoprotein component"/>
    <property type="match status" value="1"/>
</dbReference>
<dbReference type="SUPFAM" id="SSF159594">
    <property type="entry name" value="XCC0632-like"/>
    <property type="match status" value="1"/>
</dbReference>
<protein>
    <submittedName>
        <fullName evidence="2">Cholesterol transport system auxiliary component</fullName>
    </submittedName>
</protein>
<dbReference type="OrthoDB" id="9808689at2"/>
<proteinExistence type="predicted"/>
<reference evidence="2 3" key="1">
    <citation type="submission" date="2017-09" db="EMBL/GenBank/DDBJ databases">
        <authorList>
            <person name="Ehlers B."/>
            <person name="Leendertz F.H."/>
        </authorList>
    </citation>
    <scope>NUCLEOTIDE SEQUENCE [LARGE SCALE GENOMIC DNA]</scope>
    <source>
        <strain evidence="2 3">DSM 18289</strain>
    </source>
</reference>